<feature type="domain" description="Sulfocyanin-like C-terminal" evidence="2">
    <location>
        <begin position="39"/>
        <end position="168"/>
    </location>
</feature>
<organism evidence="3 4">
    <name type="scientific">Alicyclobacillus ferrooxydans</name>
    <dbReference type="NCBI Taxonomy" id="471514"/>
    <lineage>
        <taxon>Bacteria</taxon>
        <taxon>Bacillati</taxon>
        <taxon>Bacillota</taxon>
        <taxon>Bacilli</taxon>
        <taxon>Bacillales</taxon>
        <taxon>Alicyclobacillaceae</taxon>
        <taxon>Alicyclobacillus</taxon>
    </lineage>
</organism>
<dbReference type="InterPro" id="IPR049544">
    <property type="entry name" value="SoxE-like_C"/>
</dbReference>
<dbReference type="Proteomes" id="UP000050482">
    <property type="component" value="Unassembled WGS sequence"/>
</dbReference>
<comment type="caution">
    <text evidence="3">The sequence shown here is derived from an EMBL/GenBank/DDBJ whole genome shotgun (WGS) entry which is preliminary data.</text>
</comment>
<reference evidence="3 4" key="1">
    <citation type="submission" date="2015-09" db="EMBL/GenBank/DDBJ databases">
        <title>Draft genome sequence of Alicyclobacillus ferrooxydans DSM 22381.</title>
        <authorList>
            <person name="Hemp J."/>
        </authorList>
    </citation>
    <scope>NUCLEOTIDE SEQUENCE [LARGE SCALE GENOMIC DNA]</scope>
    <source>
        <strain evidence="3 4">TC-34</strain>
    </source>
</reference>
<dbReference type="Pfam" id="PF06525">
    <property type="entry name" value="SoxE"/>
    <property type="match status" value="1"/>
</dbReference>
<evidence type="ECO:0000259" key="2">
    <source>
        <dbReference type="Pfam" id="PF06525"/>
    </source>
</evidence>
<dbReference type="PROSITE" id="PS51257">
    <property type="entry name" value="PROKAR_LIPOPROTEIN"/>
    <property type="match status" value="1"/>
</dbReference>
<dbReference type="AlphaFoldDB" id="A0A0P9CG14"/>
<sequence>MPKSKRLMSIVWTTALAAGVLTGCGDVANSAPSSLMVTNTASRTADIYLIAGYNRNNVWDNFNGYANGNLNFSVPVGYQVALHVTNDGGVPYDVGVYTSDQQLAFPGAGNSMEDYVQNPSAGIMPGSSTTYKFVASRVGDYLLADLLYQFPGHNPSHLPLGMWGRFHVTQSGTPHVSST</sequence>
<evidence type="ECO:0000313" key="4">
    <source>
        <dbReference type="Proteomes" id="UP000050482"/>
    </source>
</evidence>
<gene>
    <name evidence="3" type="ORF">AN477_19510</name>
</gene>
<dbReference type="STRING" id="471514.AN477_19510"/>
<dbReference type="EMBL" id="LJCO01000085">
    <property type="protein sequence ID" value="KPV41966.1"/>
    <property type="molecule type" value="Genomic_DNA"/>
</dbReference>
<dbReference type="Gene3D" id="2.60.40.420">
    <property type="entry name" value="Cupredoxins - blue copper proteins"/>
    <property type="match status" value="1"/>
</dbReference>
<evidence type="ECO:0000313" key="3">
    <source>
        <dbReference type="EMBL" id="KPV41966.1"/>
    </source>
</evidence>
<keyword evidence="1" id="KW-0732">Signal</keyword>
<keyword evidence="4" id="KW-1185">Reference proteome</keyword>
<dbReference type="PATRIC" id="fig|471514.4.peg.1000"/>
<protein>
    <recommendedName>
        <fullName evidence="2">Sulfocyanin-like C-terminal domain-containing protein</fullName>
    </recommendedName>
</protein>
<feature type="chain" id="PRO_5006155867" description="Sulfocyanin-like C-terminal domain-containing protein" evidence="1">
    <location>
        <begin position="18"/>
        <end position="179"/>
    </location>
</feature>
<dbReference type="SUPFAM" id="SSF49503">
    <property type="entry name" value="Cupredoxins"/>
    <property type="match status" value="1"/>
</dbReference>
<dbReference type="InterPro" id="IPR008972">
    <property type="entry name" value="Cupredoxin"/>
</dbReference>
<name>A0A0P9CG14_9BACL</name>
<evidence type="ECO:0000256" key="1">
    <source>
        <dbReference type="SAM" id="SignalP"/>
    </source>
</evidence>
<feature type="signal peptide" evidence="1">
    <location>
        <begin position="1"/>
        <end position="17"/>
    </location>
</feature>
<dbReference type="RefSeq" id="WP_054970867.1">
    <property type="nucleotide sequence ID" value="NZ_LJCO01000085.1"/>
</dbReference>
<proteinExistence type="predicted"/>
<accession>A0A0P9CG14</accession>